<keyword evidence="2" id="KW-1185">Reference proteome</keyword>
<name>A0ACC0BCS2_CATRO</name>
<dbReference type="Proteomes" id="UP001060085">
    <property type="component" value="Linkage Group LG03"/>
</dbReference>
<sequence length="865" mass="96535">MAPAIGAPAILHQNNLLAAFKFKPSSSHPLFFTNYSFPRSVSYSSSSSSSSSLFLNQTTSRPCIRITRVTTAPVEYAPPAPDFNFYQEIARLKALKSQLSDASSLQGRIQIIDSDSRVRSFFNATRNKFARVLDNLNLDEYQVYLLKCVVAAGQEHVLGGYFECEFDSKSTRSSLKSAFYVLAEMIEKWDKNAESETLSFGKEEIKALRSLLKILGEVEKFYDCIGGIIGYQLMVLELLAQSTHQGQAVNWSQHRHNIIEIHPPNVLDLSQDTEYASQAALWGIEGLPDLGEIYPLGGSADRLGLVDLETGECLPAAMLPYCGRTLLEGLIRDLQGREFLFFKLYGKQCITPVAIMTSSAKNNHERIISLLEKLRWFGRGRSSFQLFEQPLVPAVSAEDGEWIARRQFVPVCKPGGHGVIWKLAYDKGVFQWFRNHGRKGATVRQVSNVVAATDLTLLALAGIGLRHKKKLGFASCKRNSGATEGINVLMEKNTDDGKWSYGLSCIEYTEFEKFGIVDGPLSLNSLQADFPANTNILYVDLPSAEHVGSSTGENSLPGMVLNIKKSIAYEDQFGMTHCVSGGRLECTMQNIADSFSNTFPSRRYEGIEDGLDTYIVYNERRKVTSSAKKKRRHGNKSLHQTPDGSLLDVMRNAYDLLSHCNISIPEIQSNEHYADSGPPFLILLHPALGPLWEVTRQKFHGGSISKGSELQIEAAEFLWKNVQLDGSLIILAENVMGATTTDENGEDVLQYGKRCARCKFENVNVTNEGINWTSRDNIYWKHDVHRIEAVKVILHGNAEFEAVDITLQGNHVFEVPDGYKMKVTSQNSGLSIQLNPIEEKLMDSGSWFWSYKLKGTHIQLELVEL</sequence>
<proteinExistence type="predicted"/>
<organism evidence="1 2">
    <name type="scientific">Catharanthus roseus</name>
    <name type="common">Madagascar periwinkle</name>
    <name type="synonym">Vinca rosea</name>
    <dbReference type="NCBI Taxonomy" id="4058"/>
    <lineage>
        <taxon>Eukaryota</taxon>
        <taxon>Viridiplantae</taxon>
        <taxon>Streptophyta</taxon>
        <taxon>Embryophyta</taxon>
        <taxon>Tracheophyta</taxon>
        <taxon>Spermatophyta</taxon>
        <taxon>Magnoliopsida</taxon>
        <taxon>eudicotyledons</taxon>
        <taxon>Gunneridae</taxon>
        <taxon>Pentapetalae</taxon>
        <taxon>asterids</taxon>
        <taxon>lamiids</taxon>
        <taxon>Gentianales</taxon>
        <taxon>Apocynaceae</taxon>
        <taxon>Rauvolfioideae</taxon>
        <taxon>Vinceae</taxon>
        <taxon>Catharanthinae</taxon>
        <taxon>Catharanthus</taxon>
    </lineage>
</organism>
<protein>
    <submittedName>
        <fullName evidence="1">Uncharacterized protein</fullName>
    </submittedName>
</protein>
<dbReference type="EMBL" id="CM044703">
    <property type="protein sequence ID" value="KAI5670456.1"/>
    <property type="molecule type" value="Genomic_DNA"/>
</dbReference>
<evidence type="ECO:0000313" key="1">
    <source>
        <dbReference type="EMBL" id="KAI5670456.1"/>
    </source>
</evidence>
<gene>
    <name evidence="1" type="ORF">M9H77_10820</name>
</gene>
<accession>A0ACC0BCS2</accession>
<evidence type="ECO:0000313" key="2">
    <source>
        <dbReference type="Proteomes" id="UP001060085"/>
    </source>
</evidence>
<comment type="caution">
    <text evidence="1">The sequence shown here is derived from an EMBL/GenBank/DDBJ whole genome shotgun (WGS) entry which is preliminary data.</text>
</comment>
<reference evidence="2" key="1">
    <citation type="journal article" date="2023" name="Nat. Plants">
        <title>Single-cell RNA sequencing provides a high-resolution roadmap for understanding the multicellular compartmentation of specialized metabolism.</title>
        <authorList>
            <person name="Sun S."/>
            <person name="Shen X."/>
            <person name="Li Y."/>
            <person name="Li Y."/>
            <person name="Wang S."/>
            <person name="Li R."/>
            <person name="Zhang H."/>
            <person name="Shen G."/>
            <person name="Guo B."/>
            <person name="Wei J."/>
            <person name="Xu J."/>
            <person name="St-Pierre B."/>
            <person name="Chen S."/>
            <person name="Sun C."/>
        </authorList>
    </citation>
    <scope>NUCLEOTIDE SEQUENCE [LARGE SCALE GENOMIC DNA]</scope>
</reference>